<dbReference type="RefSeq" id="WP_175024058.1">
    <property type="nucleotide sequence ID" value="NZ_CABVQC010000031.1"/>
</dbReference>
<dbReference type="Proteomes" id="UP000494261">
    <property type="component" value="Unassembled WGS sequence"/>
</dbReference>
<dbReference type="EMBL" id="CABVQC010000031">
    <property type="protein sequence ID" value="VWB94510.1"/>
    <property type="molecule type" value="Genomic_DNA"/>
</dbReference>
<protein>
    <submittedName>
        <fullName evidence="1">Uncharacterized protein</fullName>
    </submittedName>
</protein>
<organism evidence="1 2">
    <name type="scientific">Burkholderia aenigmatica</name>
    <dbReference type="NCBI Taxonomy" id="2015348"/>
    <lineage>
        <taxon>Bacteria</taxon>
        <taxon>Pseudomonadati</taxon>
        <taxon>Pseudomonadota</taxon>
        <taxon>Betaproteobacteria</taxon>
        <taxon>Burkholderiales</taxon>
        <taxon>Burkholderiaceae</taxon>
        <taxon>Burkholderia</taxon>
        <taxon>Burkholderia cepacia complex</taxon>
    </lineage>
</organism>
<evidence type="ECO:0000313" key="2">
    <source>
        <dbReference type="Proteomes" id="UP000494261"/>
    </source>
</evidence>
<sequence>MATKSGKALGTMSASGFGIIQVAGDLSITQVLQSDAPPAEVVERLSREERAQLSAWAEEVVAAEAGLVTTKLVRASLNTHLGVKSVDEMVADMFPRATVYLNGWRNCAFGRELSIDAMIAQVMRIWAIVPHVKAATLEFSRTNFSREVLRNMTVWELRATLAFAMTKWQSYWEARNA</sequence>
<reference evidence="1 2" key="1">
    <citation type="submission" date="2019-09" db="EMBL/GenBank/DDBJ databases">
        <authorList>
            <person name="Depoorter E."/>
        </authorList>
    </citation>
    <scope>NUCLEOTIDE SEQUENCE [LARGE SCALE GENOMIC DNA]</scope>
    <source>
        <strain evidence="1">LMG 13014</strain>
    </source>
</reference>
<name>A0A6P2NAL4_9BURK</name>
<dbReference type="AlphaFoldDB" id="A0A6P2NAL4"/>
<gene>
    <name evidence="1" type="ORF">BLA13014_04408</name>
</gene>
<accession>A0A6P2NAL4</accession>
<proteinExistence type="predicted"/>
<evidence type="ECO:0000313" key="1">
    <source>
        <dbReference type="EMBL" id="VWB94510.1"/>
    </source>
</evidence>